<dbReference type="InterPro" id="IPR036249">
    <property type="entry name" value="Thioredoxin-like_sf"/>
</dbReference>
<dbReference type="Gene3D" id="3.40.30.10">
    <property type="entry name" value="Glutaredoxin"/>
    <property type="match status" value="1"/>
</dbReference>
<proteinExistence type="predicted"/>
<sequence>MSFIQSVPSKDNKVEDAFSSNFLENEDKGIVVLELFTSQGCSSCPPADILLNEVKNEYPENVFVLSYHVDYWNYIGWADPFSKKEFTDKQSNYNRKFNYPGNYTPQLVVNGKEHFVGSNRAKVKGSIDKYSGNNVVNELIFRELNREGAKINFNYEIKGKTDNNTVRAILLLNERVTEVKRGENRQRTLTNSNIVIAEKEINIVNKRASGFIRIPNSVKRDEKVTLMLLVENDKSNIIGAVKTTI</sequence>
<dbReference type="EMBL" id="LAZR01000044">
    <property type="protein sequence ID" value="KKN99824.1"/>
    <property type="molecule type" value="Genomic_DNA"/>
</dbReference>
<dbReference type="Pfam" id="PF06764">
    <property type="entry name" value="DUF1223"/>
    <property type="match status" value="1"/>
</dbReference>
<name>A0A0F9V799_9ZZZZ</name>
<organism evidence="1">
    <name type="scientific">marine sediment metagenome</name>
    <dbReference type="NCBI Taxonomy" id="412755"/>
    <lineage>
        <taxon>unclassified sequences</taxon>
        <taxon>metagenomes</taxon>
        <taxon>ecological metagenomes</taxon>
    </lineage>
</organism>
<evidence type="ECO:0008006" key="2">
    <source>
        <dbReference type="Google" id="ProtNLM"/>
    </source>
</evidence>
<comment type="caution">
    <text evidence="1">The sequence shown here is derived from an EMBL/GenBank/DDBJ whole genome shotgun (WGS) entry which is preliminary data.</text>
</comment>
<gene>
    <name evidence="1" type="ORF">LCGC14_0132450</name>
</gene>
<protein>
    <recommendedName>
        <fullName evidence="2">DUF1223 domain-containing protein</fullName>
    </recommendedName>
</protein>
<dbReference type="AlphaFoldDB" id="A0A0F9V799"/>
<dbReference type="PANTHER" id="PTHR36057">
    <property type="match status" value="1"/>
</dbReference>
<evidence type="ECO:0000313" key="1">
    <source>
        <dbReference type="EMBL" id="KKN99824.1"/>
    </source>
</evidence>
<dbReference type="PANTHER" id="PTHR36057:SF1">
    <property type="entry name" value="LIPOPROTEIN LIPID ATTACHMENT SITE-LIKE PROTEIN, PUTATIVE (DUF1223)-RELATED"/>
    <property type="match status" value="1"/>
</dbReference>
<dbReference type="SUPFAM" id="SSF52833">
    <property type="entry name" value="Thioredoxin-like"/>
    <property type="match status" value="1"/>
</dbReference>
<dbReference type="InterPro" id="IPR010634">
    <property type="entry name" value="DUF1223"/>
</dbReference>
<accession>A0A0F9V799</accession>
<reference evidence="1" key="1">
    <citation type="journal article" date="2015" name="Nature">
        <title>Complex archaea that bridge the gap between prokaryotes and eukaryotes.</title>
        <authorList>
            <person name="Spang A."/>
            <person name="Saw J.H."/>
            <person name="Jorgensen S.L."/>
            <person name="Zaremba-Niedzwiedzka K."/>
            <person name="Martijn J."/>
            <person name="Lind A.E."/>
            <person name="van Eijk R."/>
            <person name="Schleper C."/>
            <person name="Guy L."/>
            <person name="Ettema T.J."/>
        </authorList>
    </citation>
    <scope>NUCLEOTIDE SEQUENCE</scope>
</reference>